<accession>A0A210QNT7</accession>
<protein>
    <submittedName>
        <fullName evidence="1">Uncharacterized protein</fullName>
    </submittedName>
</protein>
<gene>
    <name evidence="1" type="ORF">KP79_PYT09440</name>
</gene>
<evidence type="ECO:0000313" key="2">
    <source>
        <dbReference type="Proteomes" id="UP000242188"/>
    </source>
</evidence>
<name>A0A210QNT7_MIZYE</name>
<organism evidence="1 2">
    <name type="scientific">Mizuhopecten yessoensis</name>
    <name type="common">Japanese scallop</name>
    <name type="synonym">Patinopecten yessoensis</name>
    <dbReference type="NCBI Taxonomy" id="6573"/>
    <lineage>
        <taxon>Eukaryota</taxon>
        <taxon>Metazoa</taxon>
        <taxon>Spiralia</taxon>
        <taxon>Lophotrochozoa</taxon>
        <taxon>Mollusca</taxon>
        <taxon>Bivalvia</taxon>
        <taxon>Autobranchia</taxon>
        <taxon>Pteriomorphia</taxon>
        <taxon>Pectinida</taxon>
        <taxon>Pectinoidea</taxon>
        <taxon>Pectinidae</taxon>
        <taxon>Mizuhopecten</taxon>
    </lineage>
</organism>
<sequence length="87" mass="10018">MRISATCIGTGHSHLSSGLNGFHNRYWGSPLTITHRAAWSVVTLHNNRLRRGYWKWTMEIGVKSPNRSTGPWLFEYTGLVDLEQYLE</sequence>
<dbReference type="Proteomes" id="UP000242188">
    <property type="component" value="Unassembled WGS sequence"/>
</dbReference>
<dbReference type="EMBL" id="NEDP02002617">
    <property type="protein sequence ID" value="OWF50407.1"/>
    <property type="molecule type" value="Genomic_DNA"/>
</dbReference>
<proteinExistence type="predicted"/>
<reference evidence="1 2" key="1">
    <citation type="journal article" date="2017" name="Nat. Ecol. Evol.">
        <title>Scallop genome provides insights into evolution of bilaterian karyotype and development.</title>
        <authorList>
            <person name="Wang S."/>
            <person name="Zhang J."/>
            <person name="Jiao W."/>
            <person name="Li J."/>
            <person name="Xun X."/>
            <person name="Sun Y."/>
            <person name="Guo X."/>
            <person name="Huan P."/>
            <person name="Dong B."/>
            <person name="Zhang L."/>
            <person name="Hu X."/>
            <person name="Sun X."/>
            <person name="Wang J."/>
            <person name="Zhao C."/>
            <person name="Wang Y."/>
            <person name="Wang D."/>
            <person name="Huang X."/>
            <person name="Wang R."/>
            <person name="Lv J."/>
            <person name="Li Y."/>
            <person name="Zhang Z."/>
            <person name="Liu B."/>
            <person name="Lu W."/>
            <person name="Hui Y."/>
            <person name="Liang J."/>
            <person name="Zhou Z."/>
            <person name="Hou R."/>
            <person name="Li X."/>
            <person name="Liu Y."/>
            <person name="Li H."/>
            <person name="Ning X."/>
            <person name="Lin Y."/>
            <person name="Zhao L."/>
            <person name="Xing Q."/>
            <person name="Dou J."/>
            <person name="Li Y."/>
            <person name="Mao J."/>
            <person name="Guo H."/>
            <person name="Dou H."/>
            <person name="Li T."/>
            <person name="Mu C."/>
            <person name="Jiang W."/>
            <person name="Fu Q."/>
            <person name="Fu X."/>
            <person name="Miao Y."/>
            <person name="Liu J."/>
            <person name="Yu Q."/>
            <person name="Li R."/>
            <person name="Liao H."/>
            <person name="Li X."/>
            <person name="Kong Y."/>
            <person name="Jiang Z."/>
            <person name="Chourrout D."/>
            <person name="Li R."/>
            <person name="Bao Z."/>
        </authorList>
    </citation>
    <scope>NUCLEOTIDE SEQUENCE [LARGE SCALE GENOMIC DNA]</scope>
    <source>
        <strain evidence="1 2">PY_sf001</strain>
    </source>
</reference>
<keyword evidence="2" id="KW-1185">Reference proteome</keyword>
<evidence type="ECO:0000313" key="1">
    <source>
        <dbReference type="EMBL" id="OWF50407.1"/>
    </source>
</evidence>
<comment type="caution">
    <text evidence="1">The sequence shown here is derived from an EMBL/GenBank/DDBJ whole genome shotgun (WGS) entry which is preliminary data.</text>
</comment>
<dbReference type="AlphaFoldDB" id="A0A210QNT7"/>